<keyword evidence="2 12" id="KW-0813">Transport</keyword>
<evidence type="ECO:0000256" key="12">
    <source>
        <dbReference type="HAMAP-Rule" id="MF_01382"/>
    </source>
</evidence>
<evidence type="ECO:0000256" key="7">
    <source>
        <dbReference type="ARBA" id="ARBA00022927"/>
    </source>
</evidence>
<evidence type="ECO:0000256" key="10">
    <source>
        <dbReference type="ARBA" id="ARBA00023136"/>
    </source>
</evidence>
<evidence type="ECO:0000256" key="6">
    <source>
        <dbReference type="ARBA" id="ARBA00022840"/>
    </source>
</evidence>
<feature type="compositionally biased region" description="Low complexity" evidence="14">
    <location>
        <begin position="892"/>
        <end position="913"/>
    </location>
</feature>
<dbReference type="FunFam" id="1.10.3060.10:FF:000002">
    <property type="entry name" value="Preprotein translocase subunit SecA"/>
    <property type="match status" value="1"/>
</dbReference>
<dbReference type="GO" id="GO:0006605">
    <property type="term" value="P:protein targeting"/>
    <property type="evidence" value="ECO:0007669"/>
    <property type="project" value="UniProtKB-UniRule"/>
</dbReference>
<keyword evidence="6 12" id="KW-0067">ATP-binding</keyword>
<evidence type="ECO:0000256" key="3">
    <source>
        <dbReference type="ARBA" id="ARBA00022475"/>
    </source>
</evidence>
<comment type="catalytic activity">
    <reaction evidence="11 12">
        <text>ATP + H2O + cellular proteinSide 1 = ADP + phosphate + cellular proteinSide 2.</text>
        <dbReference type="EC" id="7.4.2.8"/>
    </reaction>
</comment>
<dbReference type="Pfam" id="PF07516">
    <property type="entry name" value="SecA_SW"/>
    <property type="match status" value="1"/>
</dbReference>
<evidence type="ECO:0000256" key="11">
    <source>
        <dbReference type="ARBA" id="ARBA00034006"/>
    </source>
</evidence>
<sequence>MASVLEKVLRLGEGRVIRKLENLATAVNSLESDFSDLTDEELRAETAELRERYANGESLDDLMPEAFAAVREASQRTLGLRHFDVQLMGGAALHLGNIAEMKTGEGKTLVATLPAYLNAIAGKGVHVITVNDFLATYQSELMGRVFRALGMTTGVILAGQTPEQRREQYNADITYGTNNEFGFDYLRDNMAWQSKDLVQRGHFFAIVDEVDSILIDEARTPLIISGPASGEANRWFAEFARLATVLVEGEDYEVDEKKRTVGVLEPGIEKVEDYLGIDNLYESANTPLISFLNNSIKARALFKKDKDYVVMNGEVMIVDEHTGRILMGRRYNEGIHQAIEAKEGVQVKAENQTLATVTLQNYFRLYEKLSGMTGTAETEAAEFMSTYKLGVVPIRTNKPMRRIDGADLVYKNEETKFAQVVEDIAERHEKGQPVLVGTTSVEKSEYLSRLLAKKGVRHEVLNAKNHAREAAIVAQAGRLGSVTVATNMAGRGTDIMLGGNAEFLAVQEMNAKGLSPVDTPEEYEAAWDDVFKHVKEKVYEEAEKVVEAGGLYVLGTERHESRRIDNQLRGRSGRQGDPGESRFYLSLTDDLMRLFNSGAAEALMGKGGVPDDMAIESKWVSRAIQSAQSQVEARNAEIRKNVLKYDDVLNRQREAIYTDRRHILEGDDLHERTQKFLEDVIDEVLDVHVGEGNGDDWDFDALWVDLKTLYPISLTVDEVVAEAGQRGKINREFMRREILSDARLAYARREEQLGAPAMRELERRVVLQVIDRRWRDHLYEMDYLKDGIGLRAMAQRDPLVEYQREGFSMFQQMMGQIREESVGYLFNLEVEVKKGATEEVTTVEAKGLDRPEGEDEKLSYSAANEGGEVEVRNQKGQIEKAATVRAQKASEATAAPRTGATAAQPAQPAARGAFGQKSDAPAAAGNRADRRAQGKKK</sequence>
<evidence type="ECO:0000313" key="18">
    <source>
        <dbReference type="EMBL" id="SFN78531.1"/>
    </source>
</evidence>
<dbReference type="Gene3D" id="3.40.50.300">
    <property type="entry name" value="P-loop containing nucleotide triphosphate hydrolases"/>
    <property type="match status" value="2"/>
</dbReference>
<evidence type="ECO:0000256" key="4">
    <source>
        <dbReference type="ARBA" id="ARBA00022490"/>
    </source>
</evidence>
<dbReference type="PROSITE" id="PS51194">
    <property type="entry name" value="HELICASE_CTER"/>
    <property type="match status" value="1"/>
</dbReference>
<dbReference type="HAMAP" id="MF_01382">
    <property type="entry name" value="SecA"/>
    <property type="match status" value="1"/>
</dbReference>
<dbReference type="InterPro" id="IPR000185">
    <property type="entry name" value="SecA"/>
</dbReference>
<dbReference type="GO" id="GO:0005886">
    <property type="term" value="C:plasma membrane"/>
    <property type="evidence" value="ECO:0007669"/>
    <property type="project" value="UniProtKB-SubCell"/>
</dbReference>
<dbReference type="STRING" id="995034.SAMN05216219_2123"/>
<dbReference type="OrthoDB" id="9805579at2"/>
<dbReference type="Pfam" id="PF01043">
    <property type="entry name" value="SecA_PP_bind"/>
    <property type="match status" value="1"/>
</dbReference>
<dbReference type="SUPFAM" id="SSF52540">
    <property type="entry name" value="P-loop containing nucleoside triphosphate hydrolases"/>
    <property type="match status" value="2"/>
</dbReference>
<name>A0A1I5BW00_9MICO</name>
<feature type="domain" description="SecA family profile" evidence="17">
    <location>
        <begin position="2"/>
        <end position="616"/>
    </location>
</feature>
<dbReference type="FunFam" id="3.40.50.300:FF:000334">
    <property type="entry name" value="Protein translocase subunit SecA"/>
    <property type="match status" value="1"/>
</dbReference>
<dbReference type="NCBIfam" id="TIGR00963">
    <property type="entry name" value="secA"/>
    <property type="match status" value="1"/>
</dbReference>
<dbReference type="InterPro" id="IPR044722">
    <property type="entry name" value="SecA_SF2_C"/>
</dbReference>
<dbReference type="PRINTS" id="PR00906">
    <property type="entry name" value="SECA"/>
</dbReference>
<dbReference type="GO" id="GO:0017038">
    <property type="term" value="P:protein import"/>
    <property type="evidence" value="ECO:0007669"/>
    <property type="project" value="InterPro"/>
</dbReference>
<proteinExistence type="inferred from homology"/>
<evidence type="ECO:0000256" key="5">
    <source>
        <dbReference type="ARBA" id="ARBA00022741"/>
    </source>
</evidence>
<comment type="subcellular location">
    <subcellularLocation>
        <location evidence="12">Cell membrane</location>
        <topology evidence="12">Peripheral membrane protein</topology>
        <orientation evidence="12">Cytoplasmic side</orientation>
    </subcellularLocation>
    <subcellularLocation>
        <location evidence="12">Cytoplasm</location>
    </subcellularLocation>
    <text evidence="12">Distribution is 50-50.</text>
</comment>
<dbReference type="GO" id="GO:0008564">
    <property type="term" value="F:protein-exporting ATPase activity"/>
    <property type="evidence" value="ECO:0007669"/>
    <property type="project" value="UniProtKB-EC"/>
</dbReference>
<comment type="similarity">
    <text evidence="1 12 13">Belongs to the SecA family.</text>
</comment>
<feature type="binding site" evidence="12">
    <location>
        <begin position="104"/>
        <end position="108"/>
    </location>
    <ligand>
        <name>ATP</name>
        <dbReference type="ChEBI" id="CHEBI:30616"/>
    </ligand>
</feature>
<dbReference type="InterPro" id="IPR011116">
    <property type="entry name" value="SecA_Wing/Scaffold"/>
</dbReference>
<dbReference type="SUPFAM" id="SSF81886">
    <property type="entry name" value="Helical scaffold and wing domains of SecA"/>
    <property type="match status" value="1"/>
</dbReference>
<dbReference type="SMART" id="SM00958">
    <property type="entry name" value="SecA_PP_bind"/>
    <property type="match status" value="1"/>
</dbReference>
<evidence type="ECO:0000256" key="14">
    <source>
        <dbReference type="SAM" id="MobiDB-lite"/>
    </source>
</evidence>
<dbReference type="AlphaFoldDB" id="A0A1I5BW00"/>
<evidence type="ECO:0000256" key="9">
    <source>
        <dbReference type="ARBA" id="ARBA00023010"/>
    </source>
</evidence>
<dbReference type="PROSITE" id="PS51192">
    <property type="entry name" value="HELICASE_ATP_BIND_1"/>
    <property type="match status" value="1"/>
</dbReference>
<dbReference type="EMBL" id="FOVM01000005">
    <property type="protein sequence ID" value="SFN78531.1"/>
    <property type="molecule type" value="Genomic_DNA"/>
</dbReference>
<dbReference type="FunFam" id="3.40.50.300:FF:000113">
    <property type="entry name" value="Preprotein translocase subunit SecA"/>
    <property type="match status" value="1"/>
</dbReference>
<feature type="region of interest" description="Disordered" evidence="14">
    <location>
        <begin position="881"/>
        <end position="937"/>
    </location>
</feature>
<dbReference type="GO" id="GO:0065002">
    <property type="term" value="P:intracellular protein transmembrane transport"/>
    <property type="evidence" value="ECO:0007669"/>
    <property type="project" value="UniProtKB-UniRule"/>
</dbReference>
<dbReference type="InterPro" id="IPR036266">
    <property type="entry name" value="SecA_Wing/Scaffold_sf"/>
</dbReference>
<gene>
    <name evidence="12" type="primary">secA</name>
    <name evidence="18" type="ORF">SAMN05216219_2123</name>
</gene>
<feature type="domain" description="Helicase C-terminal" evidence="16">
    <location>
        <begin position="416"/>
        <end position="621"/>
    </location>
</feature>
<dbReference type="SUPFAM" id="SSF81767">
    <property type="entry name" value="Pre-protein crosslinking domain of SecA"/>
    <property type="match status" value="1"/>
</dbReference>
<dbReference type="PROSITE" id="PS51196">
    <property type="entry name" value="SECA_MOTOR_DEAD"/>
    <property type="match status" value="1"/>
</dbReference>
<dbReference type="PANTHER" id="PTHR30612:SF0">
    <property type="entry name" value="CHLOROPLAST PROTEIN-TRANSPORTING ATPASE"/>
    <property type="match status" value="1"/>
</dbReference>
<keyword evidence="7 12" id="KW-0653">Protein transport</keyword>
<dbReference type="FunFam" id="3.90.1440.10:FF:000002">
    <property type="entry name" value="Protein translocase subunit SecA"/>
    <property type="match status" value="1"/>
</dbReference>
<accession>A0A1I5BW00</accession>
<evidence type="ECO:0000259" key="15">
    <source>
        <dbReference type="PROSITE" id="PS51192"/>
    </source>
</evidence>
<keyword evidence="3 12" id="KW-1003">Cell membrane</keyword>
<keyword evidence="10 12" id="KW-0472">Membrane</keyword>
<evidence type="ECO:0000256" key="2">
    <source>
        <dbReference type="ARBA" id="ARBA00022448"/>
    </source>
</evidence>
<dbReference type="PANTHER" id="PTHR30612">
    <property type="entry name" value="SECA INNER MEMBRANE COMPONENT OF SEC PROTEIN SECRETION SYSTEM"/>
    <property type="match status" value="1"/>
</dbReference>
<dbReference type="InterPro" id="IPR027417">
    <property type="entry name" value="P-loop_NTPase"/>
</dbReference>
<keyword evidence="5 12" id="KW-0547">Nucleotide-binding</keyword>
<dbReference type="Pfam" id="PF21090">
    <property type="entry name" value="P-loop_SecA"/>
    <property type="match status" value="1"/>
</dbReference>
<dbReference type="InterPro" id="IPR001650">
    <property type="entry name" value="Helicase_C-like"/>
</dbReference>
<comment type="function">
    <text evidence="12">Part of the Sec protein translocase complex. Interacts with the SecYEG preprotein conducting channel. Has a central role in coupling the hydrolysis of ATP to the transfer of proteins into and across the cell membrane, serving as an ATP-driven molecular motor driving the stepwise translocation of polypeptide chains across the membrane.</text>
</comment>
<dbReference type="PROSITE" id="PS01312">
    <property type="entry name" value="SECA"/>
    <property type="match status" value="1"/>
</dbReference>
<dbReference type="Gene3D" id="1.10.3060.10">
    <property type="entry name" value="Helical scaffold and wing domains of SecA"/>
    <property type="match status" value="1"/>
</dbReference>
<evidence type="ECO:0000259" key="16">
    <source>
        <dbReference type="PROSITE" id="PS51194"/>
    </source>
</evidence>
<feature type="binding site" evidence="12">
    <location>
        <position position="86"/>
    </location>
    <ligand>
        <name>ATP</name>
        <dbReference type="ChEBI" id="CHEBI:30616"/>
    </ligand>
</feature>
<dbReference type="InterPro" id="IPR011130">
    <property type="entry name" value="SecA_preprotein_X-link_dom"/>
</dbReference>
<evidence type="ECO:0000256" key="8">
    <source>
        <dbReference type="ARBA" id="ARBA00022967"/>
    </source>
</evidence>
<feature type="compositionally biased region" description="Basic and acidic residues" evidence="14">
    <location>
        <begin position="927"/>
        <end position="937"/>
    </location>
</feature>
<dbReference type="Gene3D" id="3.90.1440.10">
    <property type="entry name" value="SecA, preprotein cross-linking domain"/>
    <property type="match status" value="1"/>
</dbReference>
<dbReference type="Pfam" id="PF07517">
    <property type="entry name" value="SecA_DEAD"/>
    <property type="match status" value="1"/>
</dbReference>
<dbReference type="GO" id="GO:0005829">
    <property type="term" value="C:cytosol"/>
    <property type="evidence" value="ECO:0007669"/>
    <property type="project" value="TreeGrafter"/>
</dbReference>
<dbReference type="CDD" id="cd18803">
    <property type="entry name" value="SF2_C_secA"/>
    <property type="match status" value="1"/>
</dbReference>
<dbReference type="RefSeq" id="WP_090711179.1">
    <property type="nucleotide sequence ID" value="NZ_FOVM01000005.1"/>
</dbReference>
<dbReference type="Proteomes" id="UP000198867">
    <property type="component" value="Unassembled WGS sequence"/>
</dbReference>
<dbReference type="InterPro" id="IPR011115">
    <property type="entry name" value="SecA_DEAD"/>
</dbReference>
<evidence type="ECO:0000256" key="1">
    <source>
        <dbReference type="ARBA" id="ARBA00007650"/>
    </source>
</evidence>
<keyword evidence="4 12" id="KW-0963">Cytoplasm</keyword>
<keyword evidence="8 12" id="KW-1278">Translocase</keyword>
<evidence type="ECO:0000259" key="17">
    <source>
        <dbReference type="PROSITE" id="PS51196"/>
    </source>
</evidence>
<dbReference type="GO" id="GO:0005524">
    <property type="term" value="F:ATP binding"/>
    <property type="evidence" value="ECO:0007669"/>
    <property type="project" value="UniProtKB-UniRule"/>
</dbReference>
<keyword evidence="9 12" id="KW-0811">Translocation</keyword>
<feature type="domain" description="Helicase ATP-binding" evidence="15">
    <location>
        <begin position="88"/>
        <end position="246"/>
    </location>
</feature>
<dbReference type="NCBIfam" id="NF009538">
    <property type="entry name" value="PRK12904.1"/>
    <property type="match status" value="1"/>
</dbReference>
<evidence type="ECO:0000256" key="13">
    <source>
        <dbReference type="RuleBase" id="RU003874"/>
    </source>
</evidence>
<protein>
    <recommendedName>
        <fullName evidence="12 13">Protein translocase subunit SecA</fullName>
        <ecNumber evidence="12">7.4.2.8</ecNumber>
    </recommendedName>
</protein>
<reference evidence="19" key="1">
    <citation type="submission" date="2016-10" db="EMBL/GenBank/DDBJ databases">
        <authorList>
            <person name="Varghese N."/>
            <person name="Submissions S."/>
        </authorList>
    </citation>
    <scope>NUCLEOTIDE SEQUENCE [LARGE SCALE GENOMIC DNA]</scope>
    <source>
        <strain evidence="19">CGMCC 1.11101</strain>
    </source>
</reference>
<dbReference type="GO" id="GO:0031522">
    <property type="term" value="C:cell envelope Sec protein transport complex"/>
    <property type="evidence" value="ECO:0007669"/>
    <property type="project" value="UniProtKB-ARBA"/>
</dbReference>
<dbReference type="InterPro" id="IPR036670">
    <property type="entry name" value="SecA_X-link_sf"/>
</dbReference>
<dbReference type="SMART" id="SM00957">
    <property type="entry name" value="SecA_DEAD"/>
    <property type="match status" value="1"/>
</dbReference>
<organism evidence="18 19">
    <name type="scientific">Mycetocola miduiensis</name>
    <dbReference type="NCBI Taxonomy" id="995034"/>
    <lineage>
        <taxon>Bacteria</taxon>
        <taxon>Bacillati</taxon>
        <taxon>Actinomycetota</taxon>
        <taxon>Actinomycetes</taxon>
        <taxon>Micrococcales</taxon>
        <taxon>Microbacteriaceae</taxon>
        <taxon>Mycetocola</taxon>
    </lineage>
</organism>
<dbReference type="CDD" id="cd17928">
    <property type="entry name" value="DEXDc_SecA"/>
    <property type="match status" value="1"/>
</dbReference>
<dbReference type="InterPro" id="IPR014018">
    <property type="entry name" value="SecA_motor_DEAD"/>
</dbReference>
<evidence type="ECO:0000313" key="19">
    <source>
        <dbReference type="Proteomes" id="UP000198867"/>
    </source>
</evidence>
<comment type="subunit">
    <text evidence="12">Monomer and homodimer. Part of the essential Sec protein translocation apparatus which comprises SecA, SecYEG and auxiliary proteins SecDF. Other proteins may also be involved.</text>
</comment>
<dbReference type="InterPro" id="IPR020937">
    <property type="entry name" value="SecA_CS"/>
</dbReference>
<dbReference type="InterPro" id="IPR014001">
    <property type="entry name" value="Helicase_ATP-bd"/>
</dbReference>
<dbReference type="EC" id="7.4.2.8" evidence="12"/>
<dbReference type="GO" id="GO:0043952">
    <property type="term" value="P:protein transport by the Sec complex"/>
    <property type="evidence" value="ECO:0007669"/>
    <property type="project" value="TreeGrafter"/>
</dbReference>
<feature type="binding site" evidence="12">
    <location>
        <position position="494"/>
    </location>
    <ligand>
        <name>ATP</name>
        <dbReference type="ChEBI" id="CHEBI:30616"/>
    </ligand>
</feature>
<keyword evidence="19" id="KW-1185">Reference proteome</keyword>